<accession>A0A848BVV5</accession>
<evidence type="ECO:0000256" key="1">
    <source>
        <dbReference type="ARBA" id="ARBA00003640"/>
    </source>
</evidence>
<gene>
    <name evidence="7" type="primary">csm2</name>
    <name evidence="7" type="ORF">HF872_09955</name>
</gene>
<dbReference type="Proteomes" id="UP000591071">
    <property type="component" value="Unassembled WGS sequence"/>
</dbReference>
<dbReference type="AlphaFoldDB" id="A0A848BVV5"/>
<dbReference type="NCBIfam" id="TIGR01870">
    <property type="entry name" value="cas_TM1810_Csm2"/>
    <property type="match status" value="1"/>
</dbReference>
<name>A0A848BVV5_9FIRM</name>
<keyword evidence="5" id="KW-0051">Antiviral defense</keyword>
<keyword evidence="4" id="KW-0694">RNA-binding</keyword>
<dbReference type="RefSeq" id="WP_170087870.1">
    <property type="nucleotide sequence ID" value="NZ_JABAFG010000017.1"/>
</dbReference>
<reference evidence="7 8" key="1">
    <citation type="submission" date="2020-04" db="EMBL/GenBank/DDBJ databases">
        <authorList>
            <person name="Hitch T.C.A."/>
            <person name="Wylensek D."/>
            <person name="Clavel T."/>
        </authorList>
    </citation>
    <scope>NUCLEOTIDE SEQUENCE [LARGE SCALE GENOMIC DNA]</scope>
    <source>
        <strain evidence="7 8">Oil-RF-744-FAT-WT-6-1</strain>
    </source>
</reference>
<sequence length="126" mass="14534">MKDIAREAESVILQLKAEKRGKGHLQTNQLRKFLTAVNSLTNHVNVYKAKHSQATELPEELVGEVQFLKVKAAYQAGRFPDVRKFMDASKMEERITEIGSSIEKYEEFSRYMEALVAYHKYHEGDN</sequence>
<evidence type="ECO:0000256" key="3">
    <source>
        <dbReference type="ARBA" id="ARBA00016118"/>
    </source>
</evidence>
<evidence type="ECO:0000256" key="4">
    <source>
        <dbReference type="ARBA" id="ARBA00022884"/>
    </source>
</evidence>
<comment type="similarity">
    <text evidence="2">Belongs to the CRISPR-associated Csm2 family.</text>
</comment>
<dbReference type="Pfam" id="PF03750">
    <property type="entry name" value="Csm2_III-A"/>
    <property type="match status" value="1"/>
</dbReference>
<evidence type="ECO:0000256" key="5">
    <source>
        <dbReference type="ARBA" id="ARBA00023118"/>
    </source>
</evidence>
<dbReference type="GO" id="GO:0051607">
    <property type="term" value="P:defense response to virus"/>
    <property type="evidence" value="ECO:0007669"/>
    <property type="project" value="UniProtKB-KW"/>
</dbReference>
<proteinExistence type="inferred from homology"/>
<dbReference type="EMBL" id="JABAFG010000017">
    <property type="protein sequence ID" value="NME28938.1"/>
    <property type="molecule type" value="Genomic_DNA"/>
</dbReference>
<dbReference type="InterPro" id="IPR010149">
    <property type="entry name" value="CRISPR-assoc_prot_Csm2_III-A"/>
</dbReference>
<evidence type="ECO:0000256" key="2">
    <source>
        <dbReference type="ARBA" id="ARBA00006896"/>
    </source>
</evidence>
<evidence type="ECO:0000313" key="8">
    <source>
        <dbReference type="Proteomes" id="UP000591071"/>
    </source>
</evidence>
<comment type="caution">
    <text evidence="7">The sequence shown here is derived from an EMBL/GenBank/DDBJ whole genome shotgun (WGS) entry which is preliminary data.</text>
</comment>
<comment type="function">
    <text evidence="1">This subunit may be involved in monitoring complementarity of crRNA and target RNA.</text>
</comment>
<evidence type="ECO:0000313" key="7">
    <source>
        <dbReference type="EMBL" id="NME28938.1"/>
    </source>
</evidence>
<evidence type="ECO:0000256" key="6">
    <source>
        <dbReference type="ARBA" id="ARBA00031723"/>
    </source>
</evidence>
<protein>
    <recommendedName>
        <fullName evidence="3">CRISPR system Cms protein Csm2</fullName>
    </recommendedName>
    <alternativeName>
        <fullName evidence="6">CRISPR type III A-associated protein Csm2</fullName>
    </alternativeName>
</protein>
<organism evidence="7 8">
    <name type="scientific">Megasphaera hexanoica</name>
    <dbReference type="NCBI Taxonomy" id="1675036"/>
    <lineage>
        <taxon>Bacteria</taxon>
        <taxon>Bacillati</taxon>
        <taxon>Bacillota</taxon>
        <taxon>Negativicutes</taxon>
        <taxon>Veillonellales</taxon>
        <taxon>Veillonellaceae</taxon>
        <taxon>Megasphaera</taxon>
    </lineage>
</organism>
<dbReference type="GO" id="GO:0003723">
    <property type="term" value="F:RNA binding"/>
    <property type="evidence" value="ECO:0007669"/>
    <property type="project" value="UniProtKB-KW"/>
</dbReference>